<dbReference type="Pfam" id="PF23411">
    <property type="entry name" value="Beta-prop_Vps41"/>
    <property type="match status" value="1"/>
</dbReference>
<dbReference type="PANTHER" id="PTHR12616">
    <property type="entry name" value="VACUOLAR PROTEIN SORTING VPS41"/>
    <property type="match status" value="1"/>
</dbReference>
<feature type="compositionally biased region" description="Polar residues" evidence="1">
    <location>
        <begin position="37"/>
        <end position="46"/>
    </location>
</feature>
<dbReference type="InterPro" id="IPR057780">
    <property type="entry name" value="Beta-prop_Vps41"/>
</dbReference>
<protein>
    <recommendedName>
        <fullName evidence="2">Vps41 beta-propeller domain-containing protein</fullName>
    </recommendedName>
</protein>
<comment type="caution">
    <text evidence="3">The sequence shown here is derived from an EMBL/GenBank/DDBJ whole genome shotgun (WGS) entry which is preliminary data.</text>
</comment>
<proteinExistence type="predicted"/>
<feature type="compositionally biased region" description="Low complexity" evidence="1">
    <location>
        <begin position="105"/>
        <end position="117"/>
    </location>
</feature>
<keyword evidence="4" id="KW-1185">Reference proteome</keyword>
<evidence type="ECO:0000256" key="1">
    <source>
        <dbReference type="SAM" id="MobiDB-lite"/>
    </source>
</evidence>
<dbReference type="EMBL" id="JABMIG020000042">
    <property type="protein sequence ID" value="KAL3798995.1"/>
    <property type="molecule type" value="Genomic_DNA"/>
</dbReference>
<dbReference type="PANTHER" id="PTHR12616:SF1">
    <property type="entry name" value="VACUOLAR PROTEIN SORTING-ASSOCIATED PROTEIN 41 HOMOLOG"/>
    <property type="match status" value="1"/>
</dbReference>
<dbReference type="InterPro" id="IPR045111">
    <property type="entry name" value="Vps41/Vps8"/>
</dbReference>
<sequence>MKIAKDCEALLQIPDRILNGTKTKRDSNTSNRRSETSKFSTLSNQSNKLSTLNAHWKTMTIKEEDETATESDDSQFSYLNEHIVKMPPLKYARIVGCLPRSSEGADSAADSAAGGSAKVDHGNRGSYPIDTEITSSTMGRIILRPEPLSSVDYAPDEDEIDHCTQSYHNVLALGFIDGSIRVVDANTGESVLFGSGLEDGGVWFVNLKGQQQQQQSGGRRIVSLSFDSSCSHLAAIDANGDTVVFGPLIWGRRSQRVGPIVEEGKNKMSFLSFGGATKPVESVSANVGTATAAASSNRNEGVARDNARVLPPFVMIKPPMGTIRFSYTETQPSSTFRLSHSDPNQLVHHPTCMVIDPSYARNKKERSLLLGFQDGRLVLSKIQVSSAVTSGIGSRLFGSASSSSSSSAKNLTRCYTRGIEAVAWRGGMIAWADESGVRIFDIETMSRIAHVDRPTGARSNLYPTVSSLQPCLLFERSDSLLIGWGDCLMSMQIRDSTSPSKQSKEGGSAGTKDAKRKIVTCGMAWELDCVACGVMPVDARHVAVLGLVPSLSEDDDYDDSRDTDNDGNRNCFIAGDNNTLELQIINRGDGKSISNDRIPLLEKLNCSTLRTSTGCKPHVADFSLLSSFGIQRMEDLAEWDALDDGEKETIRNEVDMSEFMSKQSFPDAHLRWSMEKDVCTIQLSPNDTDVLQTEASEDDDDQSSSSNCSVLSDDYVFALSEPLQDILPDPTVPSRSQPPTMVILYKHDACLVQTRDADDAVSYARSLGKPALALKVALAHRRDVRRHGIDLLVDEYFLALLRLQSSSSDAGLSFSRLQIAAQSLPILLGGDARMWQRWIFIFARVSGGLFTIRDKIPVRDPWLSPFVFEMALEKMLNETCSKVVKQIQTEGTSSKWDIGDTMADLLLETLRAWGPTSSLRRRIQMHRYFIQSHHLALNWRSLSGSQTMSFIQQAEKDLQRRISQTAFGVLRDVQSPNSESKQVSPRQHISSSDDSLFNVENMIVRLTKKLFVGVDESSMNYDLTSSSVLLGSFDQGAATTVEALAELELMRDRYDRAIGYYLAIGSRFIGESSPSSVETCAVEAVNKFHRSEGASISNTVPRDGTVQPKYEHVLSLIELYQLHHFLLRRNYFFIDQRAESDACPPIVSLIKLVGLELAGRFLMDSCSPPDDASRLSAENASEEAYSGLPLDLVSDQLKSTPRLLYWYLFLLFVQKPELYVKFATTAVPPVVITELHRTQFSLFLDYADNEAETVTAPSFLDVDEETLFMSFLKAALPHGGIRPESVIDMLETCRGGRIDSPVFARELAFVIEKFGSGTDDDARKVMQLYIHGAKNLFLAVAYAERASKQSNILWEMLISHCTKVEGDGALFGSLLEAAAHCGADLASLVSKIPVGVSIEGLRPKLIAAVTDYRYKVKIHEFESNILSEDKMSIIRELGHLSRRGSRITSVGDASYLTLPKNTIKSRSSLQLQRDKKSVPSFPSHLSNAPFLAIR</sequence>
<feature type="compositionally biased region" description="Basic and acidic residues" evidence="1">
    <location>
        <begin position="23"/>
        <end position="36"/>
    </location>
</feature>
<feature type="region of interest" description="Disordered" evidence="1">
    <location>
        <begin position="105"/>
        <end position="130"/>
    </location>
</feature>
<evidence type="ECO:0000313" key="4">
    <source>
        <dbReference type="Proteomes" id="UP001516023"/>
    </source>
</evidence>
<dbReference type="InterPro" id="IPR015943">
    <property type="entry name" value="WD40/YVTN_repeat-like_dom_sf"/>
</dbReference>
<feature type="region of interest" description="Disordered" evidence="1">
    <location>
        <begin position="19"/>
        <end position="46"/>
    </location>
</feature>
<evidence type="ECO:0000313" key="3">
    <source>
        <dbReference type="EMBL" id="KAL3798995.1"/>
    </source>
</evidence>
<organism evidence="3 4">
    <name type="scientific">Cyclotella cryptica</name>
    <dbReference type="NCBI Taxonomy" id="29204"/>
    <lineage>
        <taxon>Eukaryota</taxon>
        <taxon>Sar</taxon>
        <taxon>Stramenopiles</taxon>
        <taxon>Ochrophyta</taxon>
        <taxon>Bacillariophyta</taxon>
        <taxon>Coscinodiscophyceae</taxon>
        <taxon>Thalassiosirophycidae</taxon>
        <taxon>Stephanodiscales</taxon>
        <taxon>Stephanodiscaceae</taxon>
        <taxon>Cyclotella</taxon>
    </lineage>
</organism>
<evidence type="ECO:0000259" key="2">
    <source>
        <dbReference type="Pfam" id="PF23411"/>
    </source>
</evidence>
<dbReference type="SUPFAM" id="SSF50978">
    <property type="entry name" value="WD40 repeat-like"/>
    <property type="match status" value="1"/>
</dbReference>
<accession>A0ABD3QEY8</accession>
<dbReference type="InterPro" id="IPR036322">
    <property type="entry name" value="WD40_repeat_dom_sf"/>
</dbReference>
<dbReference type="Gene3D" id="2.130.10.10">
    <property type="entry name" value="YVTN repeat-like/Quinoprotein amine dehydrogenase"/>
    <property type="match status" value="1"/>
</dbReference>
<feature type="domain" description="Vps41 beta-propeller" evidence="2">
    <location>
        <begin position="419"/>
        <end position="556"/>
    </location>
</feature>
<name>A0ABD3QEY8_9STRA</name>
<reference evidence="3 4" key="1">
    <citation type="journal article" date="2020" name="G3 (Bethesda)">
        <title>Improved Reference Genome for Cyclotella cryptica CCMP332, a Model for Cell Wall Morphogenesis, Salinity Adaptation, and Lipid Production in Diatoms (Bacillariophyta).</title>
        <authorList>
            <person name="Roberts W.R."/>
            <person name="Downey K.M."/>
            <person name="Ruck E.C."/>
            <person name="Traller J.C."/>
            <person name="Alverson A.J."/>
        </authorList>
    </citation>
    <scope>NUCLEOTIDE SEQUENCE [LARGE SCALE GENOMIC DNA]</scope>
    <source>
        <strain evidence="3 4">CCMP332</strain>
    </source>
</reference>
<dbReference type="Proteomes" id="UP001516023">
    <property type="component" value="Unassembled WGS sequence"/>
</dbReference>
<gene>
    <name evidence="3" type="ORF">HJC23_005134</name>
</gene>